<dbReference type="GO" id="GO:0016020">
    <property type="term" value="C:membrane"/>
    <property type="evidence" value="ECO:0007669"/>
    <property type="project" value="UniProtKB-SubCell"/>
</dbReference>
<proteinExistence type="predicted"/>
<dbReference type="Proteomes" id="UP000886687">
    <property type="component" value="Unassembled WGS sequence"/>
</dbReference>
<name>A0A9E4K913_9GAMM</name>
<feature type="transmembrane region" description="Helical" evidence="6">
    <location>
        <begin position="29"/>
        <end position="47"/>
    </location>
</feature>
<dbReference type="Gene3D" id="2.40.50.100">
    <property type="match status" value="1"/>
</dbReference>
<feature type="coiled-coil region" evidence="5">
    <location>
        <begin position="148"/>
        <end position="197"/>
    </location>
</feature>
<evidence type="ECO:0000256" key="2">
    <source>
        <dbReference type="ARBA" id="ARBA00022692"/>
    </source>
</evidence>
<comment type="subcellular location">
    <subcellularLocation>
        <location evidence="1">Membrane</location>
        <topology evidence="1">Single-pass membrane protein</topology>
    </subcellularLocation>
</comment>
<reference evidence="7" key="1">
    <citation type="journal article" date="2021" name="Proc. Natl. Acad. Sci. U.S.A.">
        <title>Global biogeography of chemosynthetic symbionts reveals both localized and globally distributed symbiont groups. .</title>
        <authorList>
            <person name="Osvatic J.T."/>
            <person name="Wilkins L.G.E."/>
            <person name="Leibrecht L."/>
            <person name="Leray M."/>
            <person name="Zauner S."/>
            <person name="Polzin J."/>
            <person name="Camacho Y."/>
            <person name="Gros O."/>
            <person name="van Gils J.A."/>
            <person name="Eisen J.A."/>
            <person name="Petersen J.M."/>
            <person name="Yuen B."/>
        </authorList>
    </citation>
    <scope>NUCLEOTIDE SEQUENCE</scope>
    <source>
        <strain evidence="7">MAGL173</strain>
    </source>
</reference>
<comment type="caution">
    <text evidence="7">The sequence shown here is derived from an EMBL/GenBank/DDBJ whole genome shotgun (WGS) entry which is preliminary data.</text>
</comment>
<dbReference type="PANTHER" id="PTHR30386:SF26">
    <property type="entry name" value="TRANSPORT PROTEIN COMB"/>
    <property type="match status" value="1"/>
</dbReference>
<dbReference type="InterPro" id="IPR050739">
    <property type="entry name" value="MFP"/>
</dbReference>
<organism evidence="7 8">
    <name type="scientific">Candidatus Thiodiazotropha lotti</name>
    <dbReference type="NCBI Taxonomy" id="2792787"/>
    <lineage>
        <taxon>Bacteria</taxon>
        <taxon>Pseudomonadati</taxon>
        <taxon>Pseudomonadota</taxon>
        <taxon>Gammaproteobacteria</taxon>
        <taxon>Chromatiales</taxon>
        <taxon>Sedimenticolaceae</taxon>
        <taxon>Candidatus Thiodiazotropha</taxon>
    </lineage>
</organism>
<evidence type="ECO:0000313" key="8">
    <source>
        <dbReference type="Proteomes" id="UP000886687"/>
    </source>
</evidence>
<evidence type="ECO:0000256" key="6">
    <source>
        <dbReference type="SAM" id="Phobius"/>
    </source>
</evidence>
<evidence type="ECO:0000256" key="4">
    <source>
        <dbReference type="ARBA" id="ARBA00023136"/>
    </source>
</evidence>
<evidence type="ECO:0000313" key="7">
    <source>
        <dbReference type="EMBL" id="MCG7941078.1"/>
    </source>
</evidence>
<protein>
    <submittedName>
        <fullName evidence="7">HlyD family efflux transporter periplasmic adaptor subunit</fullName>
    </submittedName>
</protein>
<sequence length="328" mass="37385">MRIRNKKSFVVVGPEGQAPKSFWSRLTHGLYLLFLTLLAVYLIYFTFTRFTQFKVDGQVAVERVRVAALQGGRIATLTVKAGDRVVSGEQIVVLETNQQCAAKSDKAIRKLRQSIALDKQRLKGLKLRRDKSAARKQQLIDERRLGRVLELERRKQTESQTLQRILDELEVEIEILAQEIELQQQELELQLKSHSEVEDCGFERIAAPVDGHVIAVNHHLYEIVNRKETILILMPETPEIWVDAFTRADDQLPVLTGQSVNVRLPDGSLSPAEVSSLKSAAVPFPDRKFDDYTPKESALHLRVKPINGEEAKRWLEFDRMAVTVEGER</sequence>
<dbReference type="EMBL" id="JAEPDI010000020">
    <property type="protein sequence ID" value="MCG7941078.1"/>
    <property type="molecule type" value="Genomic_DNA"/>
</dbReference>
<keyword evidence="2 6" id="KW-0812">Transmembrane</keyword>
<dbReference type="Gene3D" id="1.10.287.470">
    <property type="entry name" value="Helix hairpin bin"/>
    <property type="match status" value="1"/>
</dbReference>
<evidence type="ECO:0000256" key="1">
    <source>
        <dbReference type="ARBA" id="ARBA00004167"/>
    </source>
</evidence>
<accession>A0A9E4K913</accession>
<dbReference type="Gene3D" id="2.40.30.170">
    <property type="match status" value="1"/>
</dbReference>
<keyword evidence="5" id="KW-0175">Coiled coil</keyword>
<keyword evidence="3 6" id="KW-1133">Transmembrane helix</keyword>
<keyword evidence="4 6" id="KW-0472">Membrane</keyword>
<evidence type="ECO:0000256" key="5">
    <source>
        <dbReference type="SAM" id="Coils"/>
    </source>
</evidence>
<evidence type="ECO:0000256" key="3">
    <source>
        <dbReference type="ARBA" id="ARBA00022989"/>
    </source>
</evidence>
<dbReference type="AlphaFoldDB" id="A0A9E4K913"/>
<gene>
    <name evidence="7" type="ORF">JAZ04_19775</name>
</gene>
<dbReference type="PANTHER" id="PTHR30386">
    <property type="entry name" value="MEMBRANE FUSION SUBUNIT OF EMRAB-TOLC MULTIDRUG EFFLUX PUMP"/>
    <property type="match status" value="1"/>
</dbReference>